<dbReference type="PANTHER" id="PTHR35357:SF17">
    <property type="entry name" value="PECTINESTERASE INHIBITOR 12"/>
    <property type="match status" value="1"/>
</dbReference>
<protein>
    <recommendedName>
        <fullName evidence="4">Pectinesterase inhibitor domain-containing protein</fullName>
    </recommendedName>
</protein>
<evidence type="ECO:0000313" key="6">
    <source>
        <dbReference type="Proteomes" id="UP001419268"/>
    </source>
</evidence>
<evidence type="ECO:0000259" key="4">
    <source>
        <dbReference type="Pfam" id="PF04043"/>
    </source>
</evidence>
<dbReference type="EMBL" id="JBBNAG010000011">
    <property type="protein sequence ID" value="KAK9094883.1"/>
    <property type="molecule type" value="Genomic_DNA"/>
</dbReference>
<dbReference type="SUPFAM" id="SSF101148">
    <property type="entry name" value="Plant invertase/pectin methylesterase inhibitor"/>
    <property type="match status" value="1"/>
</dbReference>
<evidence type="ECO:0000313" key="5">
    <source>
        <dbReference type="EMBL" id="KAK9094883.1"/>
    </source>
</evidence>
<comment type="caution">
    <text evidence="5">The sequence shown here is derived from an EMBL/GenBank/DDBJ whole genome shotgun (WGS) entry which is preliminary data.</text>
</comment>
<feature type="domain" description="Pectinesterase inhibitor" evidence="4">
    <location>
        <begin position="11"/>
        <end position="88"/>
    </location>
</feature>
<gene>
    <name evidence="5" type="ORF">Scep_026352</name>
</gene>
<keyword evidence="2" id="KW-1015">Disulfide bond</keyword>
<dbReference type="AlphaFoldDB" id="A0AAP0ES86"/>
<organism evidence="5 6">
    <name type="scientific">Stephania cephalantha</name>
    <dbReference type="NCBI Taxonomy" id="152367"/>
    <lineage>
        <taxon>Eukaryota</taxon>
        <taxon>Viridiplantae</taxon>
        <taxon>Streptophyta</taxon>
        <taxon>Embryophyta</taxon>
        <taxon>Tracheophyta</taxon>
        <taxon>Spermatophyta</taxon>
        <taxon>Magnoliopsida</taxon>
        <taxon>Ranunculales</taxon>
        <taxon>Menispermaceae</taxon>
        <taxon>Menispermoideae</taxon>
        <taxon>Cissampelideae</taxon>
        <taxon>Stephania</taxon>
    </lineage>
</organism>
<dbReference type="InterPro" id="IPR035513">
    <property type="entry name" value="Invertase/methylesterase_inhib"/>
</dbReference>
<dbReference type="Proteomes" id="UP001419268">
    <property type="component" value="Unassembled WGS sequence"/>
</dbReference>
<name>A0AAP0ES86_9MAGN</name>
<keyword evidence="6" id="KW-1185">Reference proteome</keyword>
<dbReference type="InterPro" id="IPR006501">
    <property type="entry name" value="Pectinesterase_inhib_dom"/>
</dbReference>
<accession>A0AAP0ES86</accession>
<evidence type="ECO:0000256" key="3">
    <source>
        <dbReference type="ARBA" id="ARBA00038471"/>
    </source>
</evidence>
<evidence type="ECO:0000256" key="1">
    <source>
        <dbReference type="ARBA" id="ARBA00022729"/>
    </source>
</evidence>
<evidence type="ECO:0000256" key="2">
    <source>
        <dbReference type="ARBA" id="ARBA00023157"/>
    </source>
</evidence>
<dbReference type="Gene3D" id="1.20.140.40">
    <property type="entry name" value="Invertase/pectin methylesterase inhibitor family protein"/>
    <property type="match status" value="1"/>
</dbReference>
<dbReference type="GO" id="GO:0004857">
    <property type="term" value="F:enzyme inhibitor activity"/>
    <property type="evidence" value="ECO:0007669"/>
    <property type="project" value="InterPro"/>
</dbReference>
<comment type="similarity">
    <text evidence="3">Belongs to the PMEI family.</text>
</comment>
<dbReference type="PANTHER" id="PTHR35357">
    <property type="entry name" value="OS02G0537100 PROTEIN"/>
    <property type="match status" value="1"/>
</dbReference>
<reference evidence="5 6" key="1">
    <citation type="submission" date="2024-01" db="EMBL/GenBank/DDBJ databases">
        <title>Genome assemblies of Stephania.</title>
        <authorList>
            <person name="Yang L."/>
        </authorList>
    </citation>
    <scope>NUCLEOTIDE SEQUENCE [LARGE SCALE GENOMIC DNA]</scope>
    <source>
        <strain evidence="5">JXDWG</strain>
        <tissue evidence="5">Leaf</tissue>
    </source>
</reference>
<dbReference type="NCBIfam" id="TIGR01614">
    <property type="entry name" value="PME_inhib"/>
    <property type="match status" value="1"/>
</dbReference>
<dbReference type="InterPro" id="IPR034088">
    <property type="entry name" value="Pla_a_1-like"/>
</dbReference>
<keyword evidence="1" id="KW-0732">Signal</keyword>
<dbReference type="CDD" id="cd15795">
    <property type="entry name" value="PMEI-Pla_a_1_like"/>
    <property type="match status" value="1"/>
</dbReference>
<proteinExistence type="inferred from homology"/>
<dbReference type="Pfam" id="PF04043">
    <property type="entry name" value="PMEI"/>
    <property type="match status" value="1"/>
</dbReference>
<sequence length="109" mass="12409">MLGNKDFDSSSMGCLEDCLELYRSAIPRLDQLVEEIQGKNYKNANLWISSAMDAASTCEEGFLDGAPASSLLRENYYMFQLCDMALVITSTFSWQHLTYPPWLPPYEFC</sequence>